<sequence length="205" mass="23462">MGKTLETIQKQIEEAGGKYHLLDRKYGSPLLKNHFAFWHEDDTWLLFLVTEFKRKKIAVNVFFVSPHTRLKEQAYCFVMPANFYTLDNLVQLLTASDLDAVEGDSRFGMVVNDVELMGRIISDAFFLTSTYYCGDTVRFTYEGVNMKAFFSRDKIVVQVLDDYRNVLESYSTYNCTRAGLIDLVNFACDAMENVSMKAVDSALLA</sequence>
<dbReference type="AlphaFoldDB" id="A0A929MMW3"/>
<accession>A0A929MMW3</accession>
<name>A0A929MMW3_ABIDE</name>
<protein>
    <submittedName>
        <fullName evidence="1">Uncharacterized protein</fullName>
    </submittedName>
</protein>
<organism evidence="1 2">
    <name type="scientific">Abiotrophia defectiva</name>
    <name type="common">Streptococcus defectivus</name>
    <dbReference type="NCBI Taxonomy" id="46125"/>
    <lineage>
        <taxon>Bacteria</taxon>
        <taxon>Bacillati</taxon>
        <taxon>Bacillota</taxon>
        <taxon>Bacilli</taxon>
        <taxon>Lactobacillales</taxon>
        <taxon>Aerococcaceae</taxon>
        <taxon>Abiotrophia</taxon>
    </lineage>
</organism>
<gene>
    <name evidence="1" type="ORF">HXK00_00080</name>
</gene>
<dbReference type="Proteomes" id="UP000757900">
    <property type="component" value="Unassembled WGS sequence"/>
</dbReference>
<evidence type="ECO:0000313" key="2">
    <source>
        <dbReference type="Proteomes" id="UP000757900"/>
    </source>
</evidence>
<proteinExistence type="predicted"/>
<dbReference type="EMBL" id="JABZFV010000001">
    <property type="protein sequence ID" value="MBF0934022.1"/>
    <property type="molecule type" value="Genomic_DNA"/>
</dbReference>
<comment type="caution">
    <text evidence="1">The sequence shown here is derived from an EMBL/GenBank/DDBJ whole genome shotgun (WGS) entry which is preliminary data.</text>
</comment>
<evidence type="ECO:0000313" key="1">
    <source>
        <dbReference type="EMBL" id="MBF0934022.1"/>
    </source>
</evidence>
<reference evidence="1" key="1">
    <citation type="submission" date="2020-04" db="EMBL/GenBank/DDBJ databases">
        <title>Deep metagenomics examines the oral microbiome during advanced dental caries in children, revealing novel taxa and co-occurrences with host molecules.</title>
        <authorList>
            <person name="Baker J.L."/>
            <person name="Morton J.T."/>
            <person name="Dinis M."/>
            <person name="Alvarez R."/>
            <person name="Tran N.C."/>
            <person name="Knight R."/>
            <person name="Edlund A."/>
        </authorList>
    </citation>
    <scope>NUCLEOTIDE SEQUENCE</scope>
    <source>
        <strain evidence="1">JCVI_23_bin.16</strain>
    </source>
</reference>